<dbReference type="EMBL" id="QEXL01000013">
    <property type="protein sequence ID" value="RBM06118.1"/>
    <property type="molecule type" value="Genomic_DNA"/>
</dbReference>
<dbReference type="OrthoDB" id="7862423at2"/>
<name>A0A365YVG2_9PROT</name>
<sequence length="99" mass="11072">MEHASMSAQPPKPWFAPKSHGYGSGLPISWEGWVALMLFLAITILPWFALSVIHPDNAHAMMFTVCLSLVDIFATAAFCYLCKSRTADGWKWRWGKDVG</sequence>
<feature type="transmembrane region" description="Helical" evidence="1">
    <location>
        <begin position="60"/>
        <end position="82"/>
    </location>
</feature>
<comment type="caution">
    <text evidence="2">The sequence shown here is derived from an EMBL/GenBank/DDBJ whole genome shotgun (WGS) entry which is preliminary data.</text>
</comment>
<keyword evidence="1" id="KW-1133">Transmembrane helix</keyword>
<reference evidence="2 3" key="1">
    <citation type="submission" date="2018-05" db="EMBL/GenBank/DDBJ databases">
        <title>Komagataeibacter cocois sp. nov., for a novel cellulose- producing strain isolated from coconut milk.</title>
        <authorList>
            <person name="Liu L."/>
            <person name="Wang Y."/>
            <person name="Liu S."/>
            <person name="Bi J."/>
            <person name="Chen H."/>
            <person name="Deng J."/>
            <person name="Zhang C."/>
            <person name="Hu Q."/>
            <person name="Li C."/>
        </authorList>
    </citation>
    <scope>NUCLEOTIDE SEQUENCE [LARGE SCALE GENOMIC DNA]</scope>
    <source>
        <strain evidence="2 3">WE7</strain>
    </source>
</reference>
<keyword evidence="1" id="KW-0472">Membrane</keyword>
<proteinExistence type="predicted"/>
<dbReference type="Proteomes" id="UP000252680">
    <property type="component" value="Unassembled WGS sequence"/>
</dbReference>
<evidence type="ECO:0000256" key="1">
    <source>
        <dbReference type="SAM" id="Phobius"/>
    </source>
</evidence>
<protein>
    <submittedName>
        <fullName evidence="2">Uncharacterized protein</fullName>
    </submittedName>
</protein>
<keyword evidence="3" id="KW-1185">Reference proteome</keyword>
<keyword evidence="1" id="KW-0812">Transmembrane</keyword>
<evidence type="ECO:0000313" key="2">
    <source>
        <dbReference type="EMBL" id="RBM06118.1"/>
    </source>
</evidence>
<accession>A0A365YVG2</accession>
<evidence type="ECO:0000313" key="3">
    <source>
        <dbReference type="Proteomes" id="UP000252680"/>
    </source>
</evidence>
<gene>
    <name evidence="2" type="ORF">NJLHNGOC_10535</name>
</gene>
<dbReference type="AlphaFoldDB" id="A0A365YVG2"/>
<feature type="transmembrane region" description="Helical" evidence="1">
    <location>
        <begin position="33"/>
        <end position="54"/>
    </location>
</feature>
<organism evidence="2 3">
    <name type="scientific">Novacetimonas cocois</name>
    <dbReference type="NCBI Taxonomy" id="1747507"/>
    <lineage>
        <taxon>Bacteria</taxon>
        <taxon>Pseudomonadati</taxon>
        <taxon>Pseudomonadota</taxon>
        <taxon>Alphaproteobacteria</taxon>
        <taxon>Acetobacterales</taxon>
        <taxon>Acetobacteraceae</taxon>
        <taxon>Novacetimonas</taxon>
    </lineage>
</organism>